<evidence type="ECO:0000313" key="2">
    <source>
        <dbReference type="Proteomes" id="UP000256269"/>
    </source>
</evidence>
<sequence>MHLECTKGVRCTPSAVEMNERLRRPRRENAVTQSSSHKRPHRVNLCAYADEPLCGIVHSGMSTAGQAAAPGWSWAVDIPPLEQSSSPIVSARGETMVHRAVWVVWSVIATTVSLAGCTGTHHSSTVEATSAVTSTPSRDPGAEIADVYVKFWSVGNQVIHDDPSRWHDELAVVAADPELTAMLTNLKALRARSVTVYGATHEHVTKVDVAAGAATVRDCQDASESGQADAASGARKTVGIPRNPVTAKLVRSADGQWRVSEITYPGGTC</sequence>
<organism evidence="1 2">
    <name type="scientific">Kutzneria buriramensis</name>
    <dbReference type="NCBI Taxonomy" id="1045776"/>
    <lineage>
        <taxon>Bacteria</taxon>
        <taxon>Bacillati</taxon>
        <taxon>Actinomycetota</taxon>
        <taxon>Actinomycetes</taxon>
        <taxon>Pseudonocardiales</taxon>
        <taxon>Pseudonocardiaceae</taxon>
        <taxon>Kutzneria</taxon>
    </lineage>
</organism>
<proteinExistence type="predicted"/>
<dbReference type="Proteomes" id="UP000256269">
    <property type="component" value="Unassembled WGS sequence"/>
</dbReference>
<dbReference type="EMBL" id="QUNO01000026">
    <property type="protein sequence ID" value="REH28632.1"/>
    <property type="molecule type" value="Genomic_DNA"/>
</dbReference>
<reference evidence="1 2" key="1">
    <citation type="submission" date="2018-08" db="EMBL/GenBank/DDBJ databases">
        <title>Genomic Encyclopedia of Archaeal and Bacterial Type Strains, Phase II (KMG-II): from individual species to whole genera.</title>
        <authorList>
            <person name="Goeker M."/>
        </authorList>
    </citation>
    <scope>NUCLEOTIDE SEQUENCE [LARGE SCALE GENOMIC DNA]</scope>
    <source>
        <strain evidence="1 2">DSM 45791</strain>
    </source>
</reference>
<comment type="caution">
    <text evidence="1">The sequence shown here is derived from an EMBL/GenBank/DDBJ whole genome shotgun (WGS) entry which is preliminary data.</text>
</comment>
<keyword evidence="2" id="KW-1185">Reference proteome</keyword>
<evidence type="ECO:0000313" key="1">
    <source>
        <dbReference type="EMBL" id="REH28632.1"/>
    </source>
</evidence>
<protein>
    <submittedName>
        <fullName evidence="1">Uncharacterized protein</fullName>
    </submittedName>
</protein>
<name>A0A3E0GUL7_9PSEU</name>
<gene>
    <name evidence="1" type="ORF">BCF44_12674</name>
</gene>
<accession>A0A3E0GUL7</accession>
<dbReference type="AlphaFoldDB" id="A0A3E0GUL7"/>